<feature type="compositionally biased region" description="Polar residues" evidence="7">
    <location>
        <begin position="2882"/>
        <end position="2892"/>
    </location>
</feature>
<dbReference type="InterPro" id="IPR029071">
    <property type="entry name" value="Ubiquitin-like_domsf"/>
</dbReference>
<protein>
    <submittedName>
        <fullName evidence="12">Myosin-VIIa</fullName>
    </submittedName>
</protein>
<dbReference type="GO" id="GO:0003774">
    <property type="term" value="F:cytoskeletal motor activity"/>
    <property type="evidence" value="ECO:0007669"/>
    <property type="project" value="UniProtKB-UniRule"/>
</dbReference>
<dbReference type="PROSITE" id="PS51456">
    <property type="entry name" value="MYOSIN_MOTOR"/>
    <property type="match status" value="1"/>
</dbReference>
<keyword evidence="3 6" id="KW-0067">ATP-binding</keyword>
<dbReference type="InterPro" id="IPR000048">
    <property type="entry name" value="IQ_motif_EF-hand-BS"/>
</dbReference>
<dbReference type="Pfam" id="PF03615">
    <property type="entry name" value="GCM"/>
    <property type="match status" value="1"/>
</dbReference>
<evidence type="ECO:0000313" key="13">
    <source>
        <dbReference type="Proteomes" id="UP000019149"/>
    </source>
</evidence>
<dbReference type="EMBL" id="APAU02000005">
    <property type="protein sequence ID" value="EUB63662.1"/>
    <property type="molecule type" value="Genomic_DNA"/>
</dbReference>
<evidence type="ECO:0000259" key="11">
    <source>
        <dbReference type="PROSITE" id="PS51456"/>
    </source>
</evidence>
<dbReference type="CTD" id="36337000"/>
<dbReference type="InterPro" id="IPR038185">
    <property type="entry name" value="MyTH4_dom_sf"/>
</dbReference>
<dbReference type="Gene3D" id="1.20.120.720">
    <property type="entry name" value="Myosin VI head, motor domain, U50 subdomain"/>
    <property type="match status" value="1"/>
</dbReference>
<dbReference type="GO" id="GO:0006355">
    <property type="term" value="P:regulation of DNA-templated transcription"/>
    <property type="evidence" value="ECO:0007669"/>
    <property type="project" value="InterPro"/>
</dbReference>
<dbReference type="InterPro" id="IPR041793">
    <property type="entry name" value="MyoVII_FERM_C1"/>
</dbReference>
<comment type="caution">
    <text evidence="12">The sequence shown here is derived from an EMBL/GenBank/DDBJ whole genome shotgun (WGS) entry which is preliminary data.</text>
</comment>
<dbReference type="GO" id="GO:0003779">
    <property type="term" value="F:actin binding"/>
    <property type="evidence" value="ECO:0007669"/>
    <property type="project" value="UniProtKB-KW"/>
</dbReference>
<evidence type="ECO:0000256" key="6">
    <source>
        <dbReference type="PROSITE-ProRule" id="PRU00782"/>
    </source>
</evidence>
<keyword evidence="5 6" id="KW-0505">Motor protein</keyword>
<dbReference type="Pfam" id="PF21998">
    <property type="entry name" value="FERM_C1_MyoVII"/>
    <property type="match status" value="1"/>
</dbReference>
<dbReference type="GO" id="GO:0007165">
    <property type="term" value="P:signal transduction"/>
    <property type="evidence" value="ECO:0007669"/>
    <property type="project" value="InterPro"/>
</dbReference>
<sequence length="2954" mass="333805">MVMLTRGDYIWISPQCQGEFSVPIGAKILDVQNDVYIVEDDDEKQYSLQIDSDVQLMHPSSVRSIPDMTALGELHECSILRNLFLRYRENNIYTYTGSILIAINPYRSLPIYTENTMRQYTNKEIGEMPPHLFAIGDNAFRNMLRNSRDQCIIISGESGAGKTESTKLLLQFITTLSGGESCIGKRILDSNPVMEAFGNAKTVRNDNSSRFGKYVDIHFDRKSGHIVSARIEQYLLEKSRIVRQAAGERNYHAFYCMLAGMPPRDKRRLGLKDAECYNYLCQANTLNDAKHFENIVSTMRYLKFTDHQIDEIWHLLAALLHLGNISFCEILKESADASKVKDTHRSELRYASNLLGMSHTCLEKGMTSRRIQMAGECVVAQFLPANACTVRDAFVKTIYDHLFCWIVEKINAAIYKPPLGATAAASTAVPLVRPGSCTSPGFTSSRLPNLADHCSQECLCGNRVARSNTWPSVIDPLASPANPIPTTPTTTTTHNPCELNPPLNPSTGPGRLSIGVLDIFGFENFISNSFEQLCINYANENIQQYFVRHIFKLEQDEYLTEGINWTHIRFRDNHEVLDLIAHQPLNVLALVDEESRFPRGSDESFLNKLNARHSTTPNFIRALSSAETRFGIVHFAGPVFYNVKGFLEKNRDTFNHDLLEVISTSKNDFLRNLFEKRLHSPENRPRSLTLGMQFKKSLERLMSIINGCHPFFVRCIKPNEFKLPNCFDRSLCVRQLRYSGMMETIQIRSLGYPIRYEFPDFVQRFHMILQLYGPTTHRFSQLRYGNPQHLVMEICRAAFGSEDLTYAIGSTKVFLRTSHDSKLEELRENIINSSAILIQSRWRGFLAHREFEDLRKSTIFCQRRFRQTAARRRFLRVKHIIIHMQANVRARQARKRFIAQQHFILRLQSLARHWLSRQTLLCMMRRRGFFSADVAIQYDEETKVCFCEAELPEDVVLQSPLHAKWTNALVLENAVELVGLTTAASEECGTHQLSTSSNADHPVPTKLPHSETCADLFSFVDSLFEEVLNSANLMNCGHSKIAVSLDDSVQVKEGCHLESADSITVHEAFEEPKAGRVASLSPSVTMASMVGRGRGEGGGSCGKVDLSSRHFKMRCPAFFPLSHHPADSYVSNPSGPTLTEAVEEADVTGRPVGVDAVPNDTHAAWGECSYLKFAAAYFQTGVLPTFSPVPLTRPLLKHRNQHDMALALEIFGKIMSFMKSKNMNYNSKSEDSILTVNGSISGPAEESSTSSAAQHSISVCPRVVISSINGSRCDIPLADYRDDVSGNACSNYTPTVRICHDCRPVLSELHKVRFIVGTGVDHPQMRDEIYCQILKQITKNPCVYSRSRGWILLILCASCFPPTLFDTALRTYLKSSTSDYAKTCLKRLNRINQTGARSMPPSYMELRAEQERKSLGVNVLCANSNRVRVKVDPTITVQEFSSIAFNAASIKDTFGFEVFIDIFDKFEALSMGPRHFFDNISLCEKYTRRRGLNEFDMPWSFVIRKTIFAPWHDVTFDSVATSLICFQVIQQCFKESHDSLEEHELAYLLANIYRLLATDSNDPRTSDKCGLQSWLNQILSPDCDISFWQKVTSTALCELNERSPEASATATCENIVTFAKLQWPSIFTREFGVIFLQGRSRVQRVLLCIDCNGVQLLGEKRNLINSIPYVEMHSVTVNSISQQSMKALSIKTVWMQEHRFLSDHSADLKDLLNYMLTGLRQRSRYAIAVKKSTFSDCRDSSLIHVNAGDYIIMHQSGWELDQKTPVVGVPLPSKSAHFQLQKESDSMIFCYGENQRTWETGHVAMTNVYILPTVNPPKPEFIDTFSHLIISNENREWLNKVESINSQRSRLPIARLHKRSSSHNDLFLKHDKYSKAADYFLENYSHRPASQNSDMELSTRISSVNSTDSLELTTLKYTRLPLRRPFLREFANADRKVYDAALLSFCLIQTYMGDCDKIPVQLRNMPVVFLTDLLFGSALDYPPLRDEIFIQIMNQLTDNPKRTSESRGLELMWLATGIMVPSDRVMDKLVRFLLRSPHQLASQCYTRLHQTLSRGIRKKPPHALEIAAIRGKKDKIYQKIILPNDTSMMTTLDSTTRAMDVIQNVVRELNLNSEDQFALYLEVEDEMRCIKSDEFLLDVLRLTMPEIQSQLSQKRTVTSSPPSPLYFMRKLWLNVVPGKYVIEDRLINFPQAMKNFLHGYYKCSLEQTLELGTLIFIWQTEGSSGSQTSLDQILPKNVLSCVTDLQWISVCGSTAEWLLVVNASTISLVDEKNELEAWCYSVNRIAEFWQDNQTINYQLRKANSVNRLVGSETTAYNVCDLVNCYIRHNKLQAMNGPLNHKKCSTLKVVKIPYQVADNATLALVSWWRIVAGTAERSYQFSYGVGLRNRYIDKKQYAVCNQSTGQTGLCQATSFSSSANSDSQINLHPRFLNYVAQARMGILGAWEPEEVLQQGDPSMDDTKEKIQEHDLSAGPLGAPHAMYFDNGFVESQLPAHITPHPTYEGDYVHQQCPSSIFCSDFVQRDQQQSRHPQPHQHSQVAPSGSACLRQRRRSLQVYEENQVVAAHWSLQELPTSTSGRASWDINDRQLPKTPQIDDFDSWPDGYCQFVYLKTGSDLVKRHSSGWAMRNTNNHNKHILKKSCLGVLLCDSPNCGVTLRPAICDKARKGQEGRQCVRKGCPGRIYLHPCRGNGGYPVTHFWREVGDLVFFQAKGAHGHLRPNAKAIRSKPNRSKLTNSSTTASRQLSERAETTIHSAEMCFPPHVDPCFGAYLPSRMTERNVAASNAPSCDPFAVGIGGGGSGFDRTSLYSPLPSQIVPSVTPTLLRCPTVCSQQYQGNSTKMDSCGMGPSNGSWSDLSLYPPSSNEEVSDFPPWTYRTPGRTSELCSDTNPLQRCRHQHRHSRSLKASSSPLGMHNGHGYSSTINPFFCSLYDNSALQSSGESSHCSSNRRISR</sequence>
<dbReference type="Gene3D" id="1.20.5.190">
    <property type="match status" value="1"/>
</dbReference>
<dbReference type="OMA" id="ESWEIFC"/>
<dbReference type="InterPro" id="IPR001609">
    <property type="entry name" value="Myosin_head_motor_dom-like"/>
</dbReference>
<gene>
    <name evidence="12" type="ORF">EGR_01285</name>
</gene>
<dbReference type="PROSITE" id="PS50200">
    <property type="entry name" value="RA"/>
    <property type="match status" value="1"/>
</dbReference>
<dbReference type="InterPro" id="IPR000159">
    <property type="entry name" value="RA_dom"/>
</dbReference>
<dbReference type="CDD" id="cd17093">
    <property type="entry name" value="FERM2_F1_Myosin-VII"/>
    <property type="match status" value="1"/>
</dbReference>
<dbReference type="KEGG" id="egl:EGR_01285"/>
<feature type="region of interest" description="Actin-binding" evidence="6">
    <location>
        <begin position="698"/>
        <end position="720"/>
    </location>
</feature>
<dbReference type="SMART" id="SM00139">
    <property type="entry name" value="MyTH4"/>
    <property type="match status" value="2"/>
</dbReference>
<feature type="compositionally biased region" description="Polar residues" evidence="7">
    <location>
        <begin position="2732"/>
        <end position="2744"/>
    </location>
</feature>
<evidence type="ECO:0000256" key="5">
    <source>
        <dbReference type="ARBA" id="ARBA00023175"/>
    </source>
</evidence>
<dbReference type="Gene3D" id="3.10.20.90">
    <property type="entry name" value="Phosphatidylinositol 3-kinase Catalytic Subunit, Chain A, domain 1"/>
    <property type="match status" value="2"/>
</dbReference>
<dbReference type="PROSITE" id="PS50807">
    <property type="entry name" value="GCM"/>
    <property type="match status" value="1"/>
</dbReference>
<feature type="region of interest" description="Disordered" evidence="7">
    <location>
        <begin position="2719"/>
        <end position="2746"/>
    </location>
</feature>
<dbReference type="Pfam" id="PF00784">
    <property type="entry name" value="MyTH4"/>
    <property type="match status" value="2"/>
</dbReference>
<dbReference type="Gene3D" id="1.20.58.530">
    <property type="match status" value="1"/>
</dbReference>
<feature type="compositionally biased region" description="Basic residues" evidence="7">
    <location>
        <begin position="2894"/>
        <end position="2904"/>
    </location>
</feature>
<feature type="region of interest" description="Disordered" evidence="7">
    <location>
        <begin position="2882"/>
        <end position="2916"/>
    </location>
</feature>
<dbReference type="SUPFAM" id="SSF52540">
    <property type="entry name" value="P-loop containing nucleoside triphosphate hydrolases"/>
    <property type="match status" value="1"/>
</dbReference>
<dbReference type="InterPro" id="IPR000857">
    <property type="entry name" value="MyTH4_dom"/>
</dbReference>
<dbReference type="InterPro" id="IPR003902">
    <property type="entry name" value="Tscrpt_reg_GCM"/>
</dbReference>
<dbReference type="Gene3D" id="6.20.240.20">
    <property type="match status" value="1"/>
</dbReference>
<dbReference type="GO" id="GO:0003677">
    <property type="term" value="F:DNA binding"/>
    <property type="evidence" value="ECO:0007669"/>
    <property type="project" value="InterPro"/>
</dbReference>
<dbReference type="SUPFAM" id="SSF54236">
    <property type="entry name" value="Ubiquitin-like"/>
    <property type="match status" value="1"/>
</dbReference>
<evidence type="ECO:0000259" key="10">
    <source>
        <dbReference type="PROSITE" id="PS51016"/>
    </source>
</evidence>
<dbReference type="PRINTS" id="PR00193">
    <property type="entry name" value="MYOSINHEAVY"/>
</dbReference>
<keyword evidence="1" id="KW-0343">GTPase activation</keyword>
<dbReference type="InterPro" id="IPR036961">
    <property type="entry name" value="Kinesin_motor_dom_sf"/>
</dbReference>
<feature type="compositionally biased region" description="Basic residues" evidence="7">
    <location>
        <begin position="2719"/>
        <end position="2731"/>
    </location>
</feature>
<evidence type="ECO:0000259" key="8">
    <source>
        <dbReference type="PROSITE" id="PS50200"/>
    </source>
</evidence>
<proteinExistence type="inferred from homology"/>
<dbReference type="SMART" id="SM00242">
    <property type="entry name" value="MYSc"/>
    <property type="match status" value="1"/>
</dbReference>
<dbReference type="InterPro" id="IPR011993">
    <property type="entry name" value="PH-like_dom_sf"/>
</dbReference>
<dbReference type="Pfam" id="PF00612">
    <property type="entry name" value="IQ"/>
    <property type="match status" value="1"/>
</dbReference>
<dbReference type="OrthoDB" id="6108017at2759"/>
<dbReference type="InterPro" id="IPR043020">
    <property type="entry name" value="GCM_large"/>
</dbReference>
<name>W6UYF3_ECHGR</name>
<dbReference type="InterPro" id="IPR051567">
    <property type="entry name" value="Unconventional_Myosin_ATPase"/>
</dbReference>
<feature type="region of interest" description="Disordered" evidence="7">
    <location>
        <begin position="2522"/>
        <end position="2545"/>
    </location>
</feature>
<dbReference type="InterPro" id="IPR014352">
    <property type="entry name" value="FERM/acyl-CoA-bd_prot_sf"/>
</dbReference>
<keyword evidence="6" id="KW-0009">Actin-binding</keyword>
<evidence type="ECO:0000313" key="12">
    <source>
        <dbReference type="EMBL" id="EUB63662.1"/>
    </source>
</evidence>
<reference evidence="12 13" key="1">
    <citation type="journal article" date="2013" name="Nat. Genet.">
        <title>The genome of the hydatid tapeworm Echinococcus granulosus.</title>
        <authorList>
            <person name="Zheng H."/>
            <person name="Zhang W."/>
            <person name="Zhang L."/>
            <person name="Zhang Z."/>
            <person name="Li J."/>
            <person name="Lu G."/>
            <person name="Zhu Y."/>
            <person name="Wang Y."/>
            <person name="Huang Y."/>
            <person name="Liu J."/>
            <person name="Kang H."/>
            <person name="Chen J."/>
            <person name="Wang L."/>
            <person name="Chen A."/>
            <person name="Yu S."/>
            <person name="Gao Z."/>
            <person name="Jin L."/>
            <person name="Gu W."/>
            <person name="Wang Z."/>
            <person name="Zhao L."/>
            <person name="Shi B."/>
            <person name="Wen H."/>
            <person name="Lin R."/>
            <person name="Jones M.K."/>
            <person name="Brejova B."/>
            <person name="Vinar T."/>
            <person name="Zhao G."/>
            <person name="McManus D.P."/>
            <person name="Chen Z."/>
            <person name="Zhou Y."/>
            <person name="Wang S."/>
        </authorList>
    </citation>
    <scope>NUCLEOTIDE SEQUENCE [LARGE SCALE GENOMIC DNA]</scope>
</reference>
<keyword evidence="4 6" id="KW-0518">Myosin</keyword>
<dbReference type="Gene3D" id="3.30.70.3530">
    <property type="entry name" value="GCM motif"/>
    <property type="match status" value="1"/>
</dbReference>
<dbReference type="PROSITE" id="PS50096">
    <property type="entry name" value="IQ"/>
    <property type="match status" value="1"/>
</dbReference>
<dbReference type="GO" id="GO:0016459">
    <property type="term" value="C:myosin complex"/>
    <property type="evidence" value="ECO:0007669"/>
    <property type="project" value="UniProtKB-KW"/>
</dbReference>
<evidence type="ECO:0000256" key="2">
    <source>
        <dbReference type="ARBA" id="ARBA00022741"/>
    </source>
</evidence>
<evidence type="ECO:0000256" key="7">
    <source>
        <dbReference type="SAM" id="MobiDB-lite"/>
    </source>
</evidence>
<dbReference type="GeneID" id="36337000"/>
<dbReference type="STRING" id="6210.W6UYF3"/>
<dbReference type="Gene3D" id="1.25.40.530">
    <property type="entry name" value="MyTH4 domain"/>
    <property type="match status" value="2"/>
</dbReference>
<organism evidence="12 13">
    <name type="scientific">Echinococcus granulosus</name>
    <name type="common">Hydatid tapeworm</name>
    <dbReference type="NCBI Taxonomy" id="6210"/>
    <lineage>
        <taxon>Eukaryota</taxon>
        <taxon>Metazoa</taxon>
        <taxon>Spiralia</taxon>
        <taxon>Lophotrochozoa</taxon>
        <taxon>Platyhelminthes</taxon>
        <taxon>Cestoda</taxon>
        <taxon>Eucestoda</taxon>
        <taxon>Cyclophyllidea</taxon>
        <taxon>Taeniidae</taxon>
        <taxon>Echinococcus</taxon>
        <taxon>Echinococcus granulosus group</taxon>
    </lineage>
</organism>
<evidence type="ECO:0000256" key="4">
    <source>
        <dbReference type="ARBA" id="ARBA00023123"/>
    </source>
</evidence>
<dbReference type="Gene3D" id="2.20.25.670">
    <property type="entry name" value="GCM domain, large subdomain"/>
    <property type="match status" value="1"/>
</dbReference>
<dbReference type="Pfam" id="PF21989">
    <property type="entry name" value="RA_2"/>
    <property type="match status" value="2"/>
</dbReference>
<dbReference type="InterPro" id="IPR036115">
    <property type="entry name" value="GCM_dom_sf"/>
</dbReference>
<dbReference type="InterPro" id="IPR043021">
    <property type="entry name" value="GCM_small"/>
</dbReference>
<dbReference type="Gene3D" id="3.40.850.10">
    <property type="entry name" value="Kinesin motor domain"/>
    <property type="match status" value="2"/>
</dbReference>
<dbReference type="Gene3D" id="2.30.29.30">
    <property type="entry name" value="Pleckstrin-homology domain (PH domain)/Phosphotyrosine-binding domain (PTB)"/>
    <property type="match status" value="1"/>
</dbReference>
<dbReference type="PANTHER" id="PTHR22692">
    <property type="entry name" value="MYOSIN VII, XV"/>
    <property type="match status" value="1"/>
</dbReference>
<keyword evidence="13" id="KW-1185">Reference proteome</keyword>
<feature type="compositionally biased region" description="Low complexity" evidence="7">
    <location>
        <begin position="2523"/>
        <end position="2538"/>
    </location>
</feature>
<feature type="binding site" evidence="6">
    <location>
        <begin position="156"/>
        <end position="163"/>
    </location>
    <ligand>
        <name>ATP</name>
        <dbReference type="ChEBI" id="CHEBI:30616"/>
    </ligand>
</feature>
<dbReference type="PROSITE" id="PS51016">
    <property type="entry name" value="MYTH4"/>
    <property type="match status" value="2"/>
</dbReference>
<dbReference type="RefSeq" id="XP_024354858.1">
    <property type="nucleotide sequence ID" value="XM_024490534.1"/>
</dbReference>
<dbReference type="InterPro" id="IPR057130">
    <property type="entry name" value="Myosin_VII_N"/>
</dbReference>
<feature type="domain" description="MyTH4" evidence="10">
    <location>
        <begin position="1186"/>
        <end position="1410"/>
    </location>
</feature>
<dbReference type="CDD" id="cd23767">
    <property type="entry name" value="IQCD"/>
    <property type="match status" value="1"/>
</dbReference>
<dbReference type="GO" id="GO:0005096">
    <property type="term" value="F:GTPase activator activity"/>
    <property type="evidence" value="ECO:0007669"/>
    <property type="project" value="UniProtKB-KW"/>
</dbReference>
<dbReference type="GO" id="GO:0005524">
    <property type="term" value="F:ATP binding"/>
    <property type="evidence" value="ECO:0007669"/>
    <property type="project" value="UniProtKB-UniRule"/>
</dbReference>
<evidence type="ECO:0000256" key="3">
    <source>
        <dbReference type="ARBA" id="ARBA00022840"/>
    </source>
</evidence>
<dbReference type="SMART" id="SM00015">
    <property type="entry name" value="IQ"/>
    <property type="match status" value="4"/>
</dbReference>
<evidence type="ECO:0000259" key="9">
    <source>
        <dbReference type="PROSITE" id="PS50807"/>
    </source>
</evidence>
<feature type="domain" description="MyTH4" evidence="10">
    <location>
        <begin position="1917"/>
        <end position="2070"/>
    </location>
</feature>
<dbReference type="InterPro" id="IPR027417">
    <property type="entry name" value="P-loop_NTPase"/>
</dbReference>
<dbReference type="PANTHER" id="PTHR22692:SF26">
    <property type="entry name" value="SH3 DOMAIN-CONTAINING PROTEIN"/>
    <property type="match status" value="1"/>
</dbReference>
<comment type="similarity">
    <text evidence="6">Belongs to the TRAFAC class myosin-kinesin ATPase superfamily. Myosin family.</text>
</comment>
<dbReference type="Proteomes" id="UP000019149">
    <property type="component" value="Unassembled WGS sequence"/>
</dbReference>
<evidence type="ECO:0000256" key="1">
    <source>
        <dbReference type="ARBA" id="ARBA00022468"/>
    </source>
</evidence>
<feature type="domain" description="Myosin motor" evidence="11">
    <location>
        <begin position="63"/>
        <end position="828"/>
    </location>
</feature>
<feature type="domain" description="GCM" evidence="9">
    <location>
        <begin position="2580"/>
        <end position="2733"/>
    </location>
</feature>
<dbReference type="Gene3D" id="2.30.30.40">
    <property type="entry name" value="SH3 Domains"/>
    <property type="match status" value="1"/>
</dbReference>
<keyword evidence="2 6" id="KW-0547">Nucleotide-binding</keyword>
<dbReference type="Pfam" id="PF00063">
    <property type="entry name" value="Myosin_head"/>
    <property type="match status" value="2"/>
</dbReference>
<dbReference type="Gene3D" id="1.20.80.10">
    <property type="match status" value="1"/>
</dbReference>
<accession>W6UYF3</accession>
<dbReference type="Pfam" id="PF24123">
    <property type="entry name" value="Myosin_VII_N"/>
    <property type="match status" value="1"/>
</dbReference>
<feature type="domain" description="Ras-associating" evidence="8">
    <location>
        <begin position="2092"/>
        <end position="2172"/>
    </location>
</feature>
<dbReference type="SUPFAM" id="SSF90073">
    <property type="entry name" value="GCM domain"/>
    <property type="match status" value="1"/>
</dbReference>